<protein>
    <submittedName>
        <fullName evidence="2">Glycosyltransferase</fullName>
    </submittedName>
</protein>
<gene>
    <name evidence="2" type="ORF">H4F98_00395</name>
</gene>
<reference evidence="2 3" key="1">
    <citation type="submission" date="2020-08" db="EMBL/GenBank/DDBJ databases">
        <authorList>
            <person name="Xu S."/>
            <person name="Li A."/>
        </authorList>
    </citation>
    <scope>NUCLEOTIDE SEQUENCE [LARGE SCALE GENOMIC DNA]</scope>
    <source>
        <strain evidence="2 3">119BY6-57</strain>
    </source>
</reference>
<dbReference type="Proteomes" id="UP000523196">
    <property type="component" value="Unassembled WGS sequence"/>
</dbReference>
<dbReference type="InterPro" id="IPR028098">
    <property type="entry name" value="Glyco_trans_4-like_N"/>
</dbReference>
<dbReference type="GO" id="GO:0016757">
    <property type="term" value="F:glycosyltransferase activity"/>
    <property type="evidence" value="ECO:0007669"/>
    <property type="project" value="TreeGrafter"/>
</dbReference>
<dbReference type="PANTHER" id="PTHR12526">
    <property type="entry name" value="GLYCOSYLTRANSFERASE"/>
    <property type="match status" value="1"/>
</dbReference>
<dbReference type="Gene3D" id="3.40.50.2000">
    <property type="entry name" value="Glycogen Phosphorylase B"/>
    <property type="match status" value="2"/>
</dbReference>
<organism evidence="2 3">
    <name type="scientific">Marilutibacter spongiae</name>
    <dbReference type="NCBI Taxonomy" id="2025720"/>
    <lineage>
        <taxon>Bacteria</taxon>
        <taxon>Pseudomonadati</taxon>
        <taxon>Pseudomonadota</taxon>
        <taxon>Gammaproteobacteria</taxon>
        <taxon>Lysobacterales</taxon>
        <taxon>Lysobacteraceae</taxon>
        <taxon>Marilutibacter</taxon>
    </lineage>
</organism>
<comment type="caution">
    <text evidence="2">The sequence shown here is derived from an EMBL/GenBank/DDBJ whole genome shotgun (WGS) entry which is preliminary data.</text>
</comment>
<dbReference type="PANTHER" id="PTHR12526:SF600">
    <property type="entry name" value="GLYCOSYL TRANSFERASE GROUP 1"/>
    <property type="match status" value="1"/>
</dbReference>
<keyword evidence="2" id="KW-0808">Transferase</keyword>
<accession>A0A7W3Y4N1</accession>
<evidence type="ECO:0000313" key="3">
    <source>
        <dbReference type="Proteomes" id="UP000523196"/>
    </source>
</evidence>
<evidence type="ECO:0000259" key="1">
    <source>
        <dbReference type="Pfam" id="PF13439"/>
    </source>
</evidence>
<feature type="domain" description="Glycosyltransferase subfamily 4-like N-terminal" evidence="1">
    <location>
        <begin position="119"/>
        <end position="245"/>
    </location>
</feature>
<dbReference type="SUPFAM" id="SSF53756">
    <property type="entry name" value="UDP-Glycosyltransferase/glycogen phosphorylase"/>
    <property type="match status" value="1"/>
</dbReference>
<keyword evidence="3" id="KW-1185">Reference proteome</keyword>
<dbReference type="Pfam" id="PF13439">
    <property type="entry name" value="Glyco_transf_4"/>
    <property type="match status" value="1"/>
</dbReference>
<proteinExistence type="predicted"/>
<dbReference type="EMBL" id="JACHTF010000001">
    <property type="protein sequence ID" value="MBB1059026.1"/>
    <property type="molecule type" value="Genomic_DNA"/>
</dbReference>
<sequence>MRVLLIAHEYPLSPSPQSLRWMYLSRELAAQGAEVHVLTPEGMPGSGPRLAVPQGISVHRTFPGVVTGGVRLVSRLSALRKAKRGPGRGVTASEGEASGLASIAEASSVLNWKGRLIETISRVAARWWFPDARGEWRFFARQRLLSLLHAIDPHVVISSHEPATTLQLGMMAKTLGFPWLVDLGDPVLAEYTPRRWRRRSLRLERMTCERADAITVTTDGTRRLLVERHDVDAARVQVMTQGFDPAIGVDPCVAVFQPEFLELLFTGSFYAFRRPESLVDAVIAAPGVRLNIATSRVPASLEIRIAQHPDRIRLLGYLPHETVRALQRNADVLVNIANDNPEQVPGKVFEYLGAGRPILHLEAAAKDEAGLLIEAKRRGLRCAMDSSEIQVALAQLARLKHEGAFDAAFDLSEESVQEFSWTHIGRILGRRLALLVGGKCI</sequence>
<dbReference type="AlphaFoldDB" id="A0A7W3Y4N1"/>
<evidence type="ECO:0000313" key="2">
    <source>
        <dbReference type="EMBL" id="MBB1059026.1"/>
    </source>
</evidence>
<name>A0A7W3Y4N1_9GAMM</name>